<evidence type="ECO:0000313" key="1">
    <source>
        <dbReference type="EMBL" id="MDR7089230.1"/>
    </source>
</evidence>
<dbReference type="InterPro" id="IPR007729">
    <property type="entry name" value="DGOK"/>
</dbReference>
<dbReference type="Pfam" id="PF05035">
    <property type="entry name" value="DGOK"/>
    <property type="match status" value="1"/>
</dbReference>
<protein>
    <submittedName>
        <fullName evidence="1">2-dehydro-3-deoxygalactonokinase</fullName>
        <ecNumber evidence="1">2.7.1.58</ecNumber>
    </submittedName>
</protein>
<accession>A0ABU1UVN9</accession>
<dbReference type="Gene3D" id="3.30.420.300">
    <property type="entry name" value="2-keto-3-deoxy-galactonokinase, substrate binding domain"/>
    <property type="match status" value="1"/>
</dbReference>
<gene>
    <name evidence="1" type="ORF">J2X05_001236</name>
</gene>
<keyword evidence="2" id="KW-1185">Reference proteome</keyword>
<dbReference type="InterPro" id="IPR042257">
    <property type="entry name" value="DGOK_C"/>
</dbReference>
<name>A0ABU1UVN9_9GAMM</name>
<reference evidence="1 2" key="1">
    <citation type="submission" date="2023-07" db="EMBL/GenBank/DDBJ databases">
        <title>Sorghum-associated microbial communities from plants grown in Nebraska, USA.</title>
        <authorList>
            <person name="Schachtman D."/>
        </authorList>
    </citation>
    <scope>NUCLEOTIDE SEQUENCE [LARGE SCALE GENOMIC DNA]</scope>
    <source>
        <strain evidence="1 2">BE190</strain>
    </source>
</reference>
<organism evidence="1 2">
    <name type="scientific">Cellvibrio fibrivorans</name>
    <dbReference type="NCBI Taxonomy" id="126350"/>
    <lineage>
        <taxon>Bacteria</taxon>
        <taxon>Pseudomonadati</taxon>
        <taxon>Pseudomonadota</taxon>
        <taxon>Gammaproteobacteria</taxon>
        <taxon>Cellvibrionales</taxon>
        <taxon>Cellvibrionaceae</taxon>
        <taxon>Cellvibrio</taxon>
    </lineage>
</organism>
<dbReference type="GO" id="GO:0008671">
    <property type="term" value="F:2-dehydro-3-deoxygalactonokinase activity"/>
    <property type="evidence" value="ECO:0007669"/>
    <property type="project" value="UniProtKB-EC"/>
</dbReference>
<sequence length="309" mass="33570">MGDMIAIDWGGTNFRLQVVNTLGDIVYSLTLPIGVNHSSRAELEQCLMNAIAQLPAQYVNVPIVMSGAVGSNVGLYETPYIECPVNPYQLAEQLINIQVGAVHAYIVPGVKTHVRTGLPDVMRGEETQVLGWMQQASKAELKEALLCLPGTHSKWVLLKRGKIVDFYTAFSGELFGNLCAQSLLVSGTQIHDEAAFVQGIKANTRDAFLLNLIFSARSRVLAGLHEKNVSAAYLSGVLIGAEVKAAMHLYGEGKKIHLIGADHLVDSYATAIQIYQGKSVKYQGALMAAQGAMLLANRFFMNHSLERRA</sequence>
<comment type="caution">
    <text evidence="1">The sequence shown here is derived from an EMBL/GenBank/DDBJ whole genome shotgun (WGS) entry which is preliminary data.</text>
</comment>
<dbReference type="Gene3D" id="3.30.420.310">
    <property type="entry name" value="2-keto-3-deoxy-galactonokinase, C-terminal domain"/>
    <property type="match status" value="1"/>
</dbReference>
<dbReference type="InterPro" id="IPR042258">
    <property type="entry name" value="DGOK_N"/>
</dbReference>
<dbReference type="Proteomes" id="UP001253595">
    <property type="component" value="Unassembled WGS sequence"/>
</dbReference>
<dbReference type="SUPFAM" id="SSF53067">
    <property type="entry name" value="Actin-like ATPase domain"/>
    <property type="match status" value="2"/>
</dbReference>
<keyword evidence="1" id="KW-0808">Transferase</keyword>
<evidence type="ECO:0000313" key="2">
    <source>
        <dbReference type="Proteomes" id="UP001253595"/>
    </source>
</evidence>
<dbReference type="InterPro" id="IPR043129">
    <property type="entry name" value="ATPase_NBD"/>
</dbReference>
<proteinExistence type="predicted"/>
<dbReference type="EMBL" id="JAVDVX010000002">
    <property type="protein sequence ID" value="MDR7089230.1"/>
    <property type="molecule type" value="Genomic_DNA"/>
</dbReference>
<dbReference type="EC" id="2.7.1.58" evidence="1"/>